<organism evidence="1 2">
    <name type="scientific">Aegilops tauschii subsp. strangulata</name>
    <name type="common">Goatgrass</name>
    <dbReference type="NCBI Taxonomy" id="200361"/>
    <lineage>
        <taxon>Eukaryota</taxon>
        <taxon>Viridiplantae</taxon>
        <taxon>Streptophyta</taxon>
        <taxon>Embryophyta</taxon>
        <taxon>Tracheophyta</taxon>
        <taxon>Spermatophyta</taxon>
        <taxon>Magnoliopsida</taxon>
        <taxon>Liliopsida</taxon>
        <taxon>Poales</taxon>
        <taxon>Poaceae</taxon>
        <taxon>BOP clade</taxon>
        <taxon>Pooideae</taxon>
        <taxon>Triticodae</taxon>
        <taxon>Triticeae</taxon>
        <taxon>Triticinae</taxon>
        <taxon>Aegilops</taxon>
    </lineage>
</organism>
<dbReference type="Proteomes" id="UP000015105">
    <property type="component" value="Chromosome 4D"/>
</dbReference>
<keyword evidence="2" id="KW-1185">Reference proteome</keyword>
<accession>A0A453HJQ4</accession>
<sequence length="243" mass="27145">QHNCRDICSTPDLMAKIMSPIYSETLIQDISTMSAWQDLVNGGFRVVHRLIRATEWTGRRLAHEISCSEQAVSNLERILDQGSTASQTLQIQAIEILTELALDPPCNGHGTREGHLAAKGNRPNLFMQFQYLRIFLRRVQRRCGDSDWHPHGQDGHWQGVSRVGVWRRVEGMRGADGLGRMSAALVTSAARPAASRVSVIPNSGTKPQRRTRWESSNRTKISTLVCSEEPGVQEPRGTYTFGL</sequence>
<reference evidence="1" key="5">
    <citation type="journal article" date="2021" name="G3 (Bethesda)">
        <title>Aegilops tauschii genome assembly Aet v5.0 features greater sequence contiguity and improved annotation.</title>
        <authorList>
            <person name="Wang L."/>
            <person name="Zhu T."/>
            <person name="Rodriguez J.C."/>
            <person name="Deal K.R."/>
            <person name="Dubcovsky J."/>
            <person name="McGuire P.E."/>
            <person name="Lux T."/>
            <person name="Spannagl M."/>
            <person name="Mayer K.F.X."/>
            <person name="Baldrich P."/>
            <person name="Meyers B.C."/>
            <person name="Huo N."/>
            <person name="Gu Y.Q."/>
            <person name="Zhou H."/>
            <person name="Devos K.M."/>
            <person name="Bennetzen J.L."/>
            <person name="Unver T."/>
            <person name="Budak H."/>
            <person name="Gulick P.J."/>
            <person name="Galiba G."/>
            <person name="Kalapos B."/>
            <person name="Nelson D.R."/>
            <person name="Li P."/>
            <person name="You F.M."/>
            <person name="Luo M.C."/>
            <person name="Dvorak J."/>
        </authorList>
    </citation>
    <scope>NUCLEOTIDE SEQUENCE [LARGE SCALE GENOMIC DNA]</scope>
    <source>
        <strain evidence="1">cv. AL8/78</strain>
    </source>
</reference>
<evidence type="ECO:0000313" key="2">
    <source>
        <dbReference type="Proteomes" id="UP000015105"/>
    </source>
</evidence>
<dbReference type="EnsemblPlants" id="AET4Gv20210900.3">
    <property type="protein sequence ID" value="AET4Gv20210900.3"/>
    <property type="gene ID" value="AET4Gv20210900"/>
</dbReference>
<reference evidence="2" key="1">
    <citation type="journal article" date="2014" name="Science">
        <title>Ancient hybridizations among the ancestral genomes of bread wheat.</title>
        <authorList>
            <consortium name="International Wheat Genome Sequencing Consortium,"/>
            <person name="Marcussen T."/>
            <person name="Sandve S.R."/>
            <person name="Heier L."/>
            <person name="Spannagl M."/>
            <person name="Pfeifer M."/>
            <person name="Jakobsen K.S."/>
            <person name="Wulff B.B."/>
            <person name="Steuernagel B."/>
            <person name="Mayer K.F."/>
            <person name="Olsen O.A."/>
        </authorList>
    </citation>
    <scope>NUCLEOTIDE SEQUENCE [LARGE SCALE GENOMIC DNA]</scope>
    <source>
        <strain evidence="2">cv. AL8/78</strain>
    </source>
</reference>
<evidence type="ECO:0000313" key="1">
    <source>
        <dbReference type="EnsemblPlants" id="AET4Gv20210900.3"/>
    </source>
</evidence>
<reference evidence="1" key="3">
    <citation type="journal article" date="2017" name="Nature">
        <title>Genome sequence of the progenitor of the wheat D genome Aegilops tauschii.</title>
        <authorList>
            <person name="Luo M.C."/>
            <person name="Gu Y.Q."/>
            <person name="Puiu D."/>
            <person name="Wang H."/>
            <person name="Twardziok S.O."/>
            <person name="Deal K.R."/>
            <person name="Huo N."/>
            <person name="Zhu T."/>
            <person name="Wang L."/>
            <person name="Wang Y."/>
            <person name="McGuire P.E."/>
            <person name="Liu S."/>
            <person name="Long H."/>
            <person name="Ramasamy R.K."/>
            <person name="Rodriguez J.C."/>
            <person name="Van S.L."/>
            <person name="Yuan L."/>
            <person name="Wang Z."/>
            <person name="Xia Z."/>
            <person name="Xiao L."/>
            <person name="Anderson O.D."/>
            <person name="Ouyang S."/>
            <person name="Liang Y."/>
            <person name="Zimin A.V."/>
            <person name="Pertea G."/>
            <person name="Qi P."/>
            <person name="Bennetzen J.L."/>
            <person name="Dai X."/>
            <person name="Dawson M.W."/>
            <person name="Muller H.G."/>
            <person name="Kugler K."/>
            <person name="Rivarola-Duarte L."/>
            <person name="Spannagl M."/>
            <person name="Mayer K.F.X."/>
            <person name="Lu F.H."/>
            <person name="Bevan M.W."/>
            <person name="Leroy P."/>
            <person name="Li P."/>
            <person name="You F.M."/>
            <person name="Sun Q."/>
            <person name="Liu Z."/>
            <person name="Lyons E."/>
            <person name="Wicker T."/>
            <person name="Salzberg S.L."/>
            <person name="Devos K.M."/>
            <person name="Dvorak J."/>
        </authorList>
    </citation>
    <scope>NUCLEOTIDE SEQUENCE [LARGE SCALE GENOMIC DNA]</scope>
    <source>
        <strain evidence="1">cv. AL8/78</strain>
    </source>
</reference>
<dbReference type="Gramene" id="AET4Gv20210900.3">
    <property type="protein sequence ID" value="AET4Gv20210900.3"/>
    <property type="gene ID" value="AET4Gv20210900"/>
</dbReference>
<dbReference type="PANTHER" id="PTHR33115:SF77">
    <property type="entry name" value="CONDENSIN COMPLEX SUBUNIT 1 C-TERMINAL DOMAIN-CONTAINING PROTEIN"/>
    <property type="match status" value="1"/>
</dbReference>
<reference evidence="2" key="2">
    <citation type="journal article" date="2017" name="Nat. Plants">
        <title>The Aegilops tauschii genome reveals multiple impacts of transposons.</title>
        <authorList>
            <person name="Zhao G."/>
            <person name="Zou C."/>
            <person name="Li K."/>
            <person name="Wang K."/>
            <person name="Li T."/>
            <person name="Gao L."/>
            <person name="Zhang X."/>
            <person name="Wang H."/>
            <person name="Yang Z."/>
            <person name="Liu X."/>
            <person name="Jiang W."/>
            <person name="Mao L."/>
            <person name="Kong X."/>
            <person name="Jiao Y."/>
            <person name="Jia J."/>
        </authorList>
    </citation>
    <scope>NUCLEOTIDE SEQUENCE [LARGE SCALE GENOMIC DNA]</scope>
    <source>
        <strain evidence="2">cv. AL8/78</strain>
    </source>
</reference>
<reference evidence="1" key="4">
    <citation type="submission" date="2019-03" db="UniProtKB">
        <authorList>
            <consortium name="EnsemblPlants"/>
        </authorList>
    </citation>
    <scope>IDENTIFICATION</scope>
</reference>
<protein>
    <submittedName>
        <fullName evidence="1">Uncharacterized protein</fullName>
    </submittedName>
</protein>
<name>A0A453HJQ4_AEGTS</name>
<dbReference type="AlphaFoldDB" id="A0A453HJQ4"/>
<proteinExistence type="predicted"/>
<dbReference type="PANTHER" id="PTHR33115">
    <property type="entry name" value="ARM REPEAT SUPERFAMILY PROTEIN"/>
    <property type="match status" value="1"/>
</dbReference>